<name>A0A4Q8ANU1_9MICO</name>
<protein>
    <submittedName>
        <fullName evidence="1">Uncharacterized protein</fullName>
    </submittedName>
</protein>
<dbReference type="RefSeq" id="WP_130506546.1">
    <property type="nucleotide sequence ID" value="NZ_SHLC01000001.1"/>
</dbReference>
<keyword evidence="2" id="KW-1185">Reference proteome</keyword>
<dbReference type="Proteomes" id="UP000291483">
    <property type="component" value="Unassembled WGS sequence"/>
</dbReference>
<dbReference type="AlphaFoldDB" id="A0A4Q8ANU1"/>
<comment type="caution">
    <text evidence="1">The sequence shown here is derived from an EMBL/GenBank/DDBJ whole genome shotgun (WGS) entry which is preliminary data.</text>
</comment>
<sequence length="461" mass="46713">MLVTAVAGVATLSGCGFLFPPDPPSSVSGALDEAVEAIRDLDGVGSAMWTASADRKDGGPLSKPDAWSAHITVAVSPGLPDLEALAADVAYEVASARGTVKTTGTMRLRADRNGPATVLEFAGNDSPETPADIAAAAELLRSVSGATSVFVALGSQPASVSTSSSAGWAETAAELRRLPGFGSGALASVAIDGRDAFSGRVSRILIDALTPSAALIPLLSELAGRADVISFHEGPTRSTAEAGSVRPIFRIEVRSREAVARFSDTLTGIDGGLLVDGRPRPAFTVYASAGETTTEHSGFLGLPLGADEPDDLAKPSIDDLTPEELAARSDGPLIVLSPDAAAERLEADRLATMALLTDAGDLAGVPGTVTVSTAGCEVGVGEQQSGSVVIPVFEIADSADEALDAITASWLTVGYSASDRAMGTDFYTSADALQGGVATASIRGGVEGITIRTTSTCVVSR</sequence>
<organism evidence="1 2">
    <name type="scientific">Microterricola gilva</name>
    <dbReference type="NCBI Taxonomy" id="393267"/>
    <lineage>
        <taxon>Bacteria</taxon>
        <taxon>Bacillati</taxon>
        <taxon>Actinomycetota</taxon>
        <taxon>Actinomycetes</taxon>
        <taxon>Micrococcales</taxon>
        <taxon>Microbacteriaceae</taxon>
        <taxon>Microterricola</taxon>
    </lineage>
</organism>
<gene>
    <name evidence="1" type="ORF">EV379_2686</name>
</gene>
<reference evidence="1 2" key="1">
    <citation type="submission" date="2019-02" db="EMBL/GenBank/DDBJ databases">
        <title>Sequencing the genomes of 1000 actinobacteria strains.</title>
        <authorList>
            <person name="Klenk H.-P."/>
        </authorList>
    </citation>
    <scope>NUCLEOTIDE SEQUENCE [LARGE SCALE GENOMIC DNA]</scope>
    <source>
        <strain evidence="1 2">DSM 18319</strain>
    </source>
</reference>
<proteinExistence type="predicted"/>
<evidence type="ECO:0000313" key="2">
    <source>
        <dbReference type="Proteomes" id="UP000291483"/>
    </source>
</evidence>
<evidence type="ECO:0000313" key="1">
    <source>
        <dbReference type="EMBL" id="RZU66332.1"/>
    </source>
</evidence>
<dbReference type="EMBL" id="SHLC01000001">
    <property type="protein sequence ID" value="RZU66332.1"/>
    <property type="molecule type" value="Genomic_DNA"/>
</dbReference>
<accession>A0A4Q8ANU1</accession>
<dbReference type="OrthoDB" id="5095937at2"/>